<comment type="caution">
    <text evidence="11">The sequence shown here is derived from an EMBL/GenBank/DDBJ whole genome shotgun (WGS) entry which is preliminary data.</text>
</comment>
<proteinExistence type="inferred from homology"/>
<dbReference type="InterPro" id="IPR036161">
    <property type="entry name" value="RPB6/omega-like_sf"/>
</dbReference>
<name>A0ABT9Y7K5_9FIRM</name>
<evidence type="ECO:0000256" key="3">
    <source>
        <dbReference type="ARBA" id="ARBA00013725"/>
    </source>
</evidence>
<comment type="catalytic activity">
    <reaction evidence="9 10">
        <text>RNA(n) + a ribonucleoside 5'-triphosphate = RNA(n+1) + diphosphate</text>
        <dbReference type="Rhea" id="RHEA:21248"/>
        <dbReference type="Rhea" id="RHEA-COMP:14527"/>
        <dbReference type="Rhea" id="RHEA-COMP:17342"/>
        <dbReference type="ChEBI" id="CHEBI:33019"/>
        <dbReference type="ChEBI" id="CHEBI:61557"/>
        <dbReference type="ChEBI" id="CHEBI:140395"/>
        <dbReference type="EC" id="2.7.7.6"/>
    </reaction>
</comment>
<dbReference type="RefSeq" id="WP_231038600.1">
    <property type="nucleotide sequence ID" value="NZ_CP116940.1"/>
</dbReference>
<evidence type="ECO:0000256" key="10">
    <source>
        <dbReference type="HAMAP-Rule" id="MF_00366"/>
    </source>
</evidence>
<keyword evidence="7 10" id="KW-0804">Transcription</keyword>
<dbReference type="PANTHER" id="PTHR34476:SF1">
    <property type="entry name" value="DNA-DIRECTED RNA POLYMERASE SUBUNIT OMEGA"/>
    <property type="match status" value="1"/>
</dbReference>
<dbReference type="GO" id="GO:0003899">
    <property type="term" value="F:DNA-directed RNA polymerase activity"/>
    <property type="evidence" value="ECO:0007669"/>
    <property type="project" value="UniProtKB-EC"/>
</dbReference>
<dbReference type="SMART" id="SM01409">
    <property type="entry name" value="RNA_pol_Rpb6"/>
    <property type="match status" value="1"/>
</dbReference>
<dbReference type="Gene3D" id="3.90.940.10">
    <property type="match status" value="1"/>
</dbReference>
<dbReference type="NCBIfam" id="TIGR00690">
    <property type="entry name" value="rpoZ"/>
    <property type="match status" value="1"/>
</dbReference>
<accession>A0ABT9Y7K5</accession>
<keyword evidence="12" id="KW-1185">Reference proteome</keyword>
<dbReference type="EC" id="2.7.7.6" evidence="2 10"/>
<evidence type="ECO:0000313" key="11">
    <source>
        <dbReference type="EMBL" id="MDQ0203807.1"/>
    </source>
</evidence>
<evidence type="ECO:0000256" key="2">
    <source>
        <dbReference type="ARBA" id="ARBA00012418"/>
    </source>
</evidence>
<dbReference type="Pfam" id="PF01192">
    <property type="entry name" value="RNA_pol_Rpb6"/>
    <property type="match status" value="1"/>
</dbReference>
<evidence type="ECO:0000256" key="6">
    <source>
        <dbReference type="ARBA" id="ARBA00022695"/>
    </source>
</evidence>
<dbReference type="SUPFAM" id="SSF63562">
    <property type="entry name" value="RPB6/omega subunit-like"/>
    <property type="match status" value="1"/>
</dbReference>
<reference evidence="11 12" key="1">
    <citation type="submission" date="2023-07" db="EMBL/GenBank/DDBJ databases">
        <title>Genomic Encyclopedia of Type Strains, Phase IV (KMG-IV): sequencing the most valuable type-strain genomes for metagenomic binning, comparative biology and taxonomic classification.</title>
        <authorList>
            <person name="Goeker M."/>
        </authorList>
    </citation>
    <scope>NUCLEOTIDE SEQUENCE [LARGE SCALE GENOMIC DNA]</scope>
    <source>
        <strain evidence="11 12">DSM 16980</strain>
    </source>
</reference>
<dbReference type="PANTHER" id="PTHR34476">
    <property type="entry name" value="DNA-DIRECTED RNA POLYMERASE SUBUNIT OMEGA"/>
    <property type="match status" value="1"/>
</dbReference>
<comment type="function">
    <text evidence="10">Promotes RNA polymerase assembly. Latches the N- and C-terminal regions of the beta' subunit thereby facilitating its interaction with the beta and alpha subunits.</text>
</comment>
<dbReference type="InterPro" id="IPR003716">
    <property type="entry name" value="DNA-dir_RNA_pol_omega"/>
</dbReference>
<evidence type="ECO:0000256" key="5">
    <source>
        <dbReference type="ARBA" id="ARBA00022679"/>
    </source>
</evidence>
<keyword evidence="4 10" id="KW-0240">DNA-directed RNA polymerase</keyword>
<evidence type="ECO:0000256" key="9">
    <source>
        <dbReference type="ARBA" id="ARBA00048552"/>
    </source>
</evidence>
<evidence type="ECO:0000256" key="8">
    <source>
        <dbReference type="ARBA" id="ARBA00029924"/>
    </source>
</evidence>
<dbReference type="EMBL" id="JAUSUE010000009">
    <property type="protein sequence ID" value="MDQ0203807.1"/>
    <property type="molecule type" value="Genomic_DNA"/>
</dbReference>
<protein>
    <recommendedName>
        <fullName evidence="3 10">DNA-directed RNA polymerase subunit omega</fullName>
        <shortName evidence="10">RNAP omega subunit</shortName>
        <ecNumber evidence="2 10">2.7.7.6</ecNumber>
    </recommendedName>
    <alternativeName>
        <fullName evidence="10">RNA polymerase omega subunit</fullName>
    </alternativeName>
    <alternativeName>
        <fullName evidence="8 10">Transcriptase subunit omega</fullName>
    </alternativeName>
</protein>
<evidence type="ECO:0000256" key="4">
    <source>
        <dbReference type="ARBA" id="ARBA00022478"/>
    </source>
</evidence>
<comment type="subunit">
    <text evidence="10">The RNAP catalytic core consists of 2 alpha, 1 beta, 1 beta' and 1 omega subunit. When a sigma factor is associated with the core the holoenzyme is formed, which can initiate transcription.</text>
</comment>
<dbReference type="InterPro" id="IPR006110">
    <property type="entry name" value="Pol_omega/Rpo6/RPB6"/>
</dbReference>
<gene>
    <name evidence="10" type="primary">rpoZ</name>
    <name evidence="11" type="ORF">J2S01_001526</name>
</gene>
<dbReference type="GO" id="GO:0000428">
    <property type="term" value="C:DNA-directed RNA polymerase complex"/>
    <property type="evidence" value="ECO:0007669"/>
    <property type="project" value="UniProtKB-KW"/>
</dbReference>
<organism evidence="11 12">
    <name type="scientific">Pectinatus haikarae</name>
    <dbReference type="NCBI Taxonomy" id="349096"/>
    <lineage>
        <taxon>Bacteria</taxon>
        <taxon>Bacillati</taxon>
        <taxon>Bacillota</taxon>
        <taxon>Negativicutes</taxon>
        <taxon>Selenomonadales</taxon>
        <taxon>Selenomonadaceae</taxon>
        <taxon>Pectinatus</taxon>
    </lineage>
</organism>
<evidence type="ECO:0000256" key="1">
    <source>
        <dbReference type="ARBA" id="ARBA00006711"/>
    </source>
</evidence>
<evidence type="ECO:0000256" key="7">
    <source>
        <dbReference type="ARBA" id="ARBA00023163"/>
    </source>
</evidence>
<comment type="similarity">
    <text evidence="1 10">Belongs to the RNA polymerase subunit omega family.</text>
</comment>
<dbReference type="HAMAP" id="MF_00366">
    <property type="entry name" value="RNApol_bact_RpoZ"/>
    <property type="match status" value="1"/>
</dbReference>
<dbReference type="Proteomes" id="UP001239167">
    <property type="component" value="Unassembled WGS sequence"/>
</dbReference>
<evidence type="ECO:0000313" key="12">
    <source>
        <dbReference type="Proteomes" id="UP001239167"/>
    </source>
</evidence>
<keyword evidence="5 10" id="KW-0808">Transferase</keyword>
<sequence length="70" mass="7816">MDIVNPSIDELMPKVDSKYTLVVLASKRAREILDGSKIRASKVSTKNVTNALEEVAENKITFQRIKNGIK</sequence>
<keyword evidence="6 10" id="KW-0548">Nucleotidyltransferase</keyword>